<evidence type="ECO:0000259" key="10">
    <source>
        <dbReference type="PROSITE" id="PS51324"/>
    </source>
</evidence>
<proteinExistence type="predicted"/>
<evidence type="ECO:0000256" key="3">
    <source>
        <dbReference type="ARBA" id="ARBA00022630"/>
    </source>
</evidence>
<keyword evidence="6" id="KW-0496">Mitochondrion</keyword>
<sequence length="153" mass="17756">MGSRGTEQELCRACSAFKSWAKAQNTAQKQEKVEASPSKNKSCPLDIEELGRSSWNMLHTMAAYYPEKPTKEQQSDMKIFFYTFSNFYPCHTCAEDFQKDLKEMPPETQSAEKLSQWLCKMHNRVNEKLGKPIFDCSKVFERWKDGWKDGSCD</sequence>
<dbReference type="InterPro" id="IPR036774">
    <property type="entry name" value="ERV/ALR_sulphydryl_oxid_sf"/>
</dbReference>
<evidence type="ECO:0000256" key="4">
    <source>
        <dbReference type="ARBA" id="ARBA00022827"/>
    </source>
</evidence>
<comment type="subcellular location">
    <subcellularLocation>
        <location evidence="2">Mitochondrion intermembrane space</location>
    </subcellularLocation>
</comment>
<evidence type="ECO:0000313" key="11">
    <source>
        <dbReference type="EMBL" id="CAH1398396.1"/>
    </source>
</evidence>
<keyword evidence="3 9" id="KW-0285">Flavoprotein</keyword>
<comment type="cofactor">
    <cofactor evidence="1 9">
        <name>FAD</name>
        <dbReference type="ChEBI" id="CHEBI:57692"/>
    </cofactor>
</comment>
<dbReference type="PANTHER" id="PTHR12645:SF0">
    <property type="entry name" value="FAD-LINKED SULFHYDRYL OXIDASE ALR"/>
    <property type="match status" value="1"/>
</dbReference>
<dbReference type="GO" id="GO:0016971">
    <property type="term" value="F:flavin-dependent sulfhydryl oxidase activity"/>
    <property type="evidence" value="ECO:0007669"/>
    <property type="project" value="InterPro"/>
</dbReference>
<keyword evidence="7" id="KW-1015">Disulfide bond</keyword>
<dbReference type="InterPro" id="IPR039799">
    <property type="entry name" value="ALR/ERV"/>
</dbReference>
<name>A0A9P0MPQ9_NEZVI</name>
<dbReference type="GO" id="GO:0050660">
    <property type="term" value="F:flavin adenine dinucleotide binding"/>
    <property type="evidence" value="ECO:0007669"/>
    <property type="project" value="TreeGrafter"/>
</dbReference>
<dbReference type="AlphaFoldDB" id="A0A9P0MPQ9"/>
<dbReference type="PROSITE" id="PS51324">
    <property type="entry name" value="ERV_ALR"/>
    <property type="match status" value="1"/>
</dbReference>
<accession>A0A9P0MPQ9</accession>
<evidence type="ECO:0000256" key="6">
    <source>
        <dbReference type="ARBA" id="ARBA00023128"/>
    </source>
</evidence>
<dbReference type="Gene3D" id="1.20.120.310">
    <property type="entry name" value="ERV/ALR sulfhydryl oxidase domain"/>
    <property type="match status" value="1"/>
</dbReference>
<keyword evidence="5 9" id="KW-0560">Oxidoreductase</keyword>
<keyword evidence="4 9" id="KW-0274">FAD</keyword>
<dbReference type="SUPFAM" id="SSF69000">
    <property type="entry name" value="FAD-dependent thiol oxidase"/>
    <property type="match status" value="1"/>
</dbReference>
<dbReference type="InterPro" id="IPR017905">
    <property type="entry name" value="ERV/ALR_sulphydryl_oxidase"/>
</dbReference>
<evidence type="ECO:0000256" key="7">
    <source>
        <dbReference type="ARBA" id="ARBA00023157"/>
    </source>
</evidence>
<evidence type="ECO:0000313" key="12">
    <source>
        <dbReference type="Proteomes" id="UP001152798"/>
    </source>
</evidence>
<reference evidence="11" key="1">
    <citation type="submission" date="2022-01" db="EMBL/GenBank/DDBJ databases">
        <authorList>
            <person name="King R."/>
        </authorList>
    </citation>
    <scope>NUCLEOTIDE SEQUENCE</scope>
</reference>
<dbReference type="FunFam" id="1.20.120.310:FF:000003">
    <property type="entry name" value="Sulfhydryl oxidase"/>
    <property type="match status" value="1"/>
</dbReference>
<evidence type="ECO:0000256" key="8">
    <source>
        <dbReference type="ARBA" id="ARBA00048864"/>
    </source>
</evidence>
<gene>
    <name evidence="11" type="ORF">NEZAVI_LOCUS8057</name>
</gene>
<keyword evidence="12" id="KW-1185">Reference proteome</keyword>
<dbReference type="EMBL" id="OV725080">
    <property type="protein sequence ID" value="CAH1398396.1"/>
    <property type="molecule type" value="Genomic_DNA"/>
</dbReference>
<comment type="catalytic activity">
    <reaction evidence="8 9">
        <text>2 R'C(R)SH + O2 = R'C(R)S-S(R)CR' + H2O2</text>
        <dbReference type="Rhea" id="RHEA:17357"/>
        <dbReference type="ChEBI" id="CHEBI:15379"/>
        <dbReference type="ChEBI" id="CHEBI:16240"/>
        <dbReference type="ChEBI" id="CHEBI:16520"/>
        <dbReference type="ChEBI" id="CHEBI:17412"/>
        <dbReference type="EC" id="1.8.3.2"/>
    </reaction>
</comment>
<dbReference type="OrthoDB" id="17199at2759"/>
<feature type="domain" description="ERV/ALR sulfhydryl oxidase" evidence="10">
    <location>
        <begin position="43"/>
        <end position="143"/>
    </location>
</feature>
<dbReference type="EC" id="1.8.3.2" evidence="9"/>
<evidence type="ECO:0000256" key="1">
    <source>
        <dbReference type="ARBA" id="ARBA00001974"/>
    </source>
</evidence>
<dbReference type="Pfam" id="PF04777">
    <property type="entry name" value="Evr1_Alr"/>
    <property type="match status" value="1"/>
</dbReference>
<dbReference type="GO" id="GO:0005758">
    <property type="term" value="C:mitochondrial intermembrane space"/>
    <property type="evidence" value="ECO:0007669"/>
    <property type="project" value="UniProtKB-SubCell"/>
</dbReference>
<dbReference type="Proteomes" id="UP001152798">
    <property type="component" value="Chromosome 4"/>
</dbReference>
<evidence type="ECO:0000256" key="9">
    <source>
        <dbReference type="RuleBase" id="RU371123"/>
    </source>
</evidence>
<evidence type="ECO:0000256" key="2">
    <source>
        <dbReference type="ARBA" id="ARBA00004569"/>
    </source>
</evidence>
<evidence type="ECO:0000256" key="5">
    <source>
        <dbReference type="ARBA" id="ARBA00023002"/>
    </source>
</evidence>
<protein>
    <recommendedName>
        <fullName evidence="9">Sulfhydryl oxidase</fullName>
        <ecNumber evidence="9">1.8.3.2</ecNumber>
    </recommendedName>
</protein>
<organism evidence="11 12">
    <name type="scientific">Nezara viridula</name>
    <name type="common">Southern green stink bug</name>
    <name type="synonym">Cimex viridulus</name>
    <dbReference type="NCBI Taxonomy" id="85310"/>
    <lineage>
        <taxon>Eukaryota</taxon>
        <taxon>Metazoa</taxon>
        <taxon>Ecdysozoa</taxon>
        <taxon>Arthropoda</taxon>
        <taxon>Hexapoda</taxon>
        <taxon>Insecta</taxon>
        <taxon>Pterygota</taxon>
        <taxon>Neoptera</taxon>
        <taxon>Paraneoptera</taxon>
        <taxon>Hemiptera</taxon>
        <taxon>Heteroptera</taxon>
        <taxon>Panheteroptera</taxon>
        <taxon>Pentatomomorpha</taxon>
        <taxon>Pentatomoidea</taxon>
        <taxon>Pentatomidae</taxon>
        <taxon>Pentatominae</taxon>
        <taxon>Nezara</taxon>
    </lineage>
</organism>
<dbReference type="PANTHER" id="PTHR12645">
    <property type="entry name" value="ALR/ERV"/>
    <property type="match status" value="1"/>
</dbReference>